<dbReference type="InterPro" id="IPR028345">
    <property type="entry name" value="Antibiotic_NAT-like"/>
</dbReference>
<dbReference type="PANTHER" id="PTHR11104:SF0">
    <property type="entry name" value="SPBETA PROPHAGE-DERIVED AMINOGLYCOSIDE N(3')-ACETYLTRANSFERASE-LIKE PROTEIN YOKD"/>
    <property type="match status" value="1"/>
</dbReference>
<evidence type="ECO:0000256" key="1">
    <source>
        <dbReference type="ARBA" id="ARBA00006383"/>
    </source>
</evidence>
<dbReference type="RefSeq" id="WP_010855211.1">
    <property type="nucleotide sequence ID" value="NZ_AQHR01000085.1"/>
</dbReference>
<dbReference type="GO" id="GO:0046677">
    <property type="term" value="P:response to antibiotic"/>
    <property type="evidence" value="ECO:0007669"/>
    <property type="project" value="UniProtKB-KW"/>
</dbReference>
<dbReference type="Proteomes" id="UP000013909">
    <property type="component" value="Unassembled WGS sequence"/>
</dbReference>
<keyword evidence="7" id="KW-1185">Reference proteome</keyword>
<name>R7ZRD3_9BACT</name>
<evidence type="ECO:0000256" key="4">
    <source>
        <dbReference type="ARBA" id="ARBA00023315"/>
    </source>
</evidence>
<comment type="catalytic activity">
    <reaction evidence="5">
        <text>a 2-deoxystreptamine antibiotic + acetyl-CoA = an N(3)-acetyl-2-deoxystreptamine antibiotic + CoA + H(+)</text>
        <dbReference type="Rhea" id="RHEA:12665"/>
        <dbReference type="ChEBI" id="CHEBI:15378"/>
        <dbReference type="ChEBI" id="CHEBI:57287"/>
        <dbReference type="ChEBI" id="CHEBI:57288"/>
        <dbReference type="ChEBI" id="CHEBI:57921"/>
        <dbReference type="ChEBI" id="CHEBI:77452"/>
        <dbReference type="EC" id="2.3.1.81"/>
    </reaction>
</comment>
<dbReference type="Pfam" id="PF02522">
    <property type="entry name" value="Antibiotic_NAT"/>
    <property type="match status" value="1"/>
</dbReference>
<keyword evidence="3 5" id="KW-0808">Transferase</keyword>
<dbReference type="AlphaFoldDB" id="R7ZRD3"/>
<dbReference type="OrthoDB" id="7330654at2"/>
<sequence length="250" mass="27883">MVFDNMVADFRKLGIRKGSSLLVHASLRSLATPTLSPEVVIQSLKEAVGTEGNLLMPALSYKTVTASEPFFDHLTTPSCVGALPEYFRTSAGSKRSAHPTHSVSAFGRDADWFVKDHLKDHTPVGPHSPFARLREADGFLLFLGCGLRPNTSMHGVEEWLVPPYLFGEERTYTLKLSDGTLLSKKYIPHNFSGFEQRYERIEPLLTEASKSLGKVLGATAYLLRAKTVWEKGFEVLEKNPLYFVEKITIH</sequence>
<organism evidence="6 7">
    <name type="scientific">Lunatimonas lonarensis</name>
    <dbReference type="NCBI Taxonomy" id="1232681"/>
    <lineage>
        <taxon>Bacteria</taxon>
        <taxon>Pseudomonadati</taxon>
        <taxon>Bacteroidota</taxon>
        <taxon>Cytophagia</taxon>
        <taxon>Cytophagales</taxon>
        <taxon>Cyclobacteriaceae</taxon>
    </lineage>
</organism>
<evidence type="ECO:0000256" key="3">
    <source>
        <dbReference type="ARBA" id="ARBA00022679"/>
    </source>
</evidence>
<evidence type="ECO:0000256" key="5">
    <source>
        <dbReference type="RuleBase" id="RU365031"/>
    </source>
</evidence>
<accession>R7ZRD3</accession>
<keyword evidence="5" id="KW-0046">Antibiotic resistance</keyword>
<evidence type="ECO:0000313" key="6">
    <source>
        <dbReference type="EMBL" id="EON76627.1"/>
    </source>
</evidence>
<protein>
    <recommendedName>
        <fullName evidence="2 5">Aminoglycoside N(3)-acetyltransferase</fullName>
        <ecNumber evidence="5">2.3.1.-</ecNumber>
    </recommendedName>
</protein>
<comment type="caution">
    <text evidence="6">The sequence shown here is derived from an EMBL/GenBank/DDBJ whole genome shotgun (WGS) entry which is preliminary data.</text>
</comment>
<dbReference type="InterPro" id="IPR003679">
    <property type="entry name" value="Amioglycoside_AcTrfase"/>
</dbReference>
<reference evidence="6 7" key="1">
    <citation type="submission" date="2013-02" db="EMBL/GenBank/DDBJ databases">
        <title>A novel strain isolated from Lonar lake, Maharashtra, India.</title>
        <authorList>
            <person name="Singh A."/>
        </authorList>
    </citation>
    <scope>NUCLEOTIDE SEQUENCE [LARGE SCALE GENOMIC DNA]</scope>
    <source>
        <strain evidence="6 7">AK24</strain>
    </source>
</reference>
<proteinExistence type="inferred from homology"/>
<dbReference type="PANTHER" id="PTHR11104">
    <property type="entry name" value="AMINOGLYCOSIDE N3-ACETYLTRANSFERASE"/>
    <property type="match status" value="1"/>
</dbReference>
<dbReference type="EC" id="2.3.1.-" evidence="5"/>
<keyword evidence="4 5" id="KW-0012">Acyltransferase</keyword>
<dbReference type="EMBL" id="AQHR01000085">
    <property type="protein sequence ID" value="EON76627.1"/>
    <property type="molecule type" value="Genomic_DNA"/>
</dbReference>
<comment type="similarity">
    <text evidence="1 5">Belongs to the antibiotic N-acetyltransferase family.</text>
</comment>
<gene>
    <name evidence="6" type="ORF">ADIS_3077</name>
</gene>
<dbReference type="STRING" id="1232681.ADIS_3077"/>
<dbReference type="SUPFAM" id="SSF110710">
    <property type="entry name" value="TTHA0583/YokD-like"/>
    <property type="match status" value="1"/>
</dbReference>
<dbReference type="GO" id="GO:0046353">
    <property type="term" value="F:aminoglycoside 3-N-acetyltransferase activity"/>
    <property type="evidence" value="ECO:0007669"/>
    <property type="project" value="UniProtKB-EC"/>
</dbReference>
<evidence type="ECO:0000256" key="2">
    <source>
        <dbReference type="ARBA" id="ARBA00012882"/>
    </source>
</evidence>
<evidence type="ECO:0000313" key="7">
    <source>
        <dbReference type="Proteomes" id="UP000013909"/>
    </source>
</evidence>